<evidence type="ECO:0008006" key="3">
    <source>
        <dbReference type="Google" id="ProtNLM"/>
    </source>
</evidence>
<dbReference type="CDD" id="cd02208">
    <property type="entry name" value="cupin_RmlC-like"/>
    <property type="match status" value="1"/>
</dbReference>
<dbReference type="EMBL" id="DWWT01000017">
    <property type="protein sequence ID" value="HJC05356.1"/>
    <property type="molecule type" value="Genomic_DNA"/>
</dbReference>
<name>A0A9D2MZI5_9FIRM</name>
<proteinExistence type="predicted"/>
<organism evidence="1 2">
    <name type="scientific">Candidatus Enterocloster excrementipullorum</name>
    <dbReference type="NCBI Taxonomy" id="2838559"/>
    <lineage>
        <taxon>Bacteria</taxon>
        <taxon>Bacillati</taxon>
        <taxon>Bacillota</taxon>
        <taxon>Clostridia</taxon>
        <taxon>Lachnospirales</taxon>
        <taxon>Lachnospiraceae</taxon>
        <taxon>Enterocloster</taxon>
    </lineage>
</organism>
<sequence length="257" mass="29472">MKQNYEKNFYVEKAADIAAKAVFDDNGFAKVELLPGVYDGGIKSWKCFLKAGSRIKPELYADKSVVIFFGRGEGELTDCDGVHKITEVAFYVPFMDKEAYEIHAIEDMEFVFNVIEMNQWDKAAFDRWHIRLPYFRLHSECVQYIQDCKGPNTEARMILCPKWLGRVILGTTRAIGEGTVEAGHPKVHQWNYCLGDSNFHMSVGYKAENNMETVEHHAGDWSFIPAGADHDLVADPGKEVYYIWFEHYTDEQAMAKM</sequence>
<dbReference type="Proteomes" id="UP000823910">
    <property type="component" value="Unassembled WGS sequence"/>
</dbReference>
<protein>
    <recommendedName>
        <fullName evidence="3">Cupin domain-containing protein</fullName>
    </recommendedName>
</protein>
<evidence type="ECO:0000313" key="1">
    <source>
        <dbReference type="EMBL" id="HJC05356.1"/>
    </source>
</evidence>
<comment type="caution">
    <text evidence="1">The sequence shown here is derived from an EMBL/GenBank/DDBJ whole genome shotgun (WGS) entry which is preliminary data.</text>
</comment>
<accession>A0A9D2MZI5</accession>
<reference evidence="1" key="2">
    <citation type="submission" date="2021-04" db="EMBL/GenBank/DDBJ databases">
        <authorList>
            <person name="Gilroy R."/>
        </authorList>
    </citation>
    <scope>NUCLEOTIDE SEQUENCE</scope>
    <source>
        <strain evidence="1">CHK180-15479</strain>
    </source>
</reference>
<dbReference type="AlphaFoldDB" id="A0A9D2MZI5"/>
<gene>
    <name evidence="1" type="ORF">H9704_04280</name>
</gene>
<reference evidence="1" key="1">
    <citation type="journal article" date="2021" name="PeerJ">
        <title>Extensive microbial diversity within the chicken gut microbiome revealed by metagenomics and culture.</title>
        <authorList>
            <person name="Gilroy R."/>
            <person name="Ravi A."/>
            <person name="Getino M."/>
            <person name="Pursley I."/>
            <person name="Horton D.L."/>
            <person name="Alikhan N.F."/>
            <person name="Baker D."/>
            <person name="Gharbi K."/>
            <person name="Hall N."/>
            <person name="Watson M."/>
            <person name="Adriaenssens E.M."/>
            <person name="Foster-Nyarko E."/>
            <person name="Jarju S."/>
            <person name="Secka A."/>
            <person name="Antonio M."/>
            <person name="Oren A."/>
            <person name="Chaudhuri R.R."/>
            <person name="La Ragione R."/>
            <person name="Hildebrand F."/>
            <person name="Pallen M.J."/>
        </authorList>
    </citation>
    <scope>NUCLEOTIDE SEQUENCE</scope>
    <source>
        <strain evidence="1">CHK180-15479</strain>
    </source>
</reference>
<evidence type="ECO:0000313" key="2">
    <source>
        <dbReference type="Proteomes" id="UP000823910"/>
    </source>
</evidence>